<feature type="domain" description="Cyclin C-terminal" evidence="6">
    <location>
        <begin position="187"/>
        <end position="302"/>
    </location>
</feature>
<dbReference type="InterPro" id="IPR036915">
    <property type="entry name" value="Cyclin-like_sf"/>
</dbReference>
<keyword evidence="1" id="KW-0132">Cell division</keyword>
<dbReference type="EMBL" id="JADCNL010000003">
    <property type="protein sequence ID" value="KAG0488952.1"/>
    <property type="molecule type" value="Genomic_DNA"/>
</dbReference>
<dbReference type="Gene3D" id="1.10.472.10">
    <property type="entry name" value="Cyclin-like"/>
    <property type="match status" value="2"/>
</dbReference>
<feature type="domain" description="Cyclin-like" evidence="5">
    <location>
        <begin position="92"/>
        <end position="178"/>
    </location>
</feature>
<evidence type="ECO:0000313" key="7">
    <source>
        <dbReference type="EMBL" id="KAG0488952.1"/>
    </source>
</evidence>
<accession>A0A835RN13</accession>
<comment type="caution">
    <text evidence="7">The sequence shown here is derived from an EMBL/GenBank/DDBJ whole genome shotgun (WGS) entry which is preliminary data.</text>
</comment>
<evidence type="ECO:0000259" key="6">
    <source>
        <dbReference type="SMART" id="SM01332"/>
    </source>
</evidence>
<sequence length="330" mass="37866">MPSMELYDCTLSSLFCPEDGSHLGEDEEKDEIDELFVFGNASPLTQAEDDFMETLLSKDTNFATSTLSFFSSEDRLSVSDDSRRFSRLESIRWILKMKFCCGFKSQTAYLAMSYLDSFFLRRVIHDGNVWAMKLLTIACLSLAAKMEESSPPLLSEYRLEDYRFSSKLIQRMELLVLDTLEWRLSCVTPFAFLSYFASKFQFHRCYNDIIPPAIGFIFQIAQAMSLMSYRPSTIAASAIFAASGDGLIKKFLESKISGARLSEPLDMDQIFSCYEVMIQETRKDKINSKFFGVHESENHTKLENSVDFIHMSPFSVSCNKRRRLQWSQLG</sequence>
<comment type="similarity">
    <text evidence="4">Belongs to the cyclin family.</text>
</comment>
<protein>
    <submittedName>
        <fullName evidence="7">Uncharacterized protein</fullName>
    </submittedName>
</protein>
<dbReference type="Proteomes" id="UP000636800">
    <property type="component" value="Chromosome 3"/>
</dbReference>
<dbReference type="GO" id="GO:0051301">
    <property type="term" value="P:cell division"/>
    <property type="evidence" value="ECO:0007669"/>
    <property type="project" value="UniProtKB-KW"/>
</dbReference>
<reference evidence="7 8" key="1">
    <citation type="journal article" date="2020" name="Nat. Food">
        <title>A phased Vanilla planifolia genome enables genetic improvement of flavour and production.</title>
        <authorList>
            <person name="Hasing T."/>
            <person name="Tang H."/>
            <person name="Brym M."/>
            <person name="Khazi F."/>
            <person name="Huang T."/>
            <person name="Chambers A.H."/>
        </authorList>
    </citation>
    <scope>NUCLEOTIDE SEQUENCE [LARGE SCALE GENOMIC DNA]</scope>
    <source>
        <tissue evidence="7">Leaf</tissue>
    </source>
</reference>
<keyword evidence="2 4" id="KW-0195">Cyclin</keyword>
<evidence type="ECO:0000259" key="5">
    <source>
        <dbReference type="SMART" id="SM00385"/>
    </source>
</evidence>
<dbReference type="OrthoDB" id="4147at2759"/>
<organism evidence="7 8">
    <name type="scientific">Vanilla planifolia</name>
    <name type="common">Vanilla</name>
    <dbReference type="NCBI Taxonomy" id="51239"/>
    <lineage>
        <taxon>Eukaryota</taxon>
        <taxon>Viridiplantae</taxon>
        <taxon>Streptophyta</taxon>
        <taxon>Embryophyta</taxon>
        <taxon>Tracheophyta</taxon>
        <taxon>Spermatophyta</taxon>
        <taxon>Magnoliopsida</taxon>
        <taxon>Liliopsida</taxon>
        <taxon>Asparagales</taxon>
        <taxon>Orchidaceae</taxon>
        <taxon>Vanilloideae</taxon>
        <taxon>Vanilleae</taxon>
        <taxon>Vanilla</taxon>
    </lineage>
</organism>
<dbReference type="SUPFAM" id="SSF47954">
    <property type="entry name" value="Cyclin-like"/>
    <property type="match status" value="2"/>
</dbReference>
<dbReference type="SMART" id="SM01332">
    <property type="entry name" value="Cyclin_C"/>
    <property type="match status" value="1"/>
</dbReference>
<evidence type="ECO:0000256" key="1">
    <source>
        <dbReference type="ARBA" id="ARBA00022618"/>
    </source>
</evidence>
<dbReference type="InterPro" id="IPR013763">
    <property type="entry name" value="Cyclin-like_dom"/>
</dbReference>
<gene>
    <name evidence="7" type="ORF">HPP92_007763</name>
</gene>
<dbReference type="PANTHER" id="PTHR10177">
    <property type="entry name" value="CYCLINS"/>
    <property type="match status" value="1"/>
</dbReference>
<keyword evidence="8" id="KW-1185">Reference proteome</keyword>
<dbReference type="AlphaFoldDB" id="A0A835RN13"/>
<dbReference type="InterPro" id="IPR004367">
    <property type="entry name" value="Cyclin_C-dom"/>
</dbReference>
<dbReference type="InterPro" id="IPR039361">
    <property type="entry name" value="Cyclin"/>
</dbReference>
<name>A0A835RN13_VANPL</name>
<dbReference type="InterPro" id="IPR006671">
    <property type="entry name" value="Cyclin_N"/>
</dbReference>
<keyword evidence="3" id="KW-0131">Cell cycle</keyword>
<evidence type="ECO:0000256" key="3">
    <source>
        <dbReference type="ARBA" id="ARBA00023306"/>
    </source>
</evidence>
<evidence type="ECO:0000256" key="4">
    <source>
        <dbReference type="RuleBase" id="RU000383"/>
    </source>
</evidence>
<evidence type="ECO:0000256" key="2">
    <source>
        <dbReference type="ARBA" id="ARBA00023127"/>
    </source>
</evidence>
<evidence type="ECO:0000313" key="8">
    <source>
        <dbReference type="Proteomes" id="UP000636800"/>
    </source>
</evidence>
<dbReference type="SMART" id="SM00385">
    <property type="entry name" value="CYCLIN"/>
    <property type="match status" value="1"/>
</dbReference>
<dbReference type="Pfam" id="PF00134">
    <property type="entry name" value="Cyclin_N"/>
    <property type="match status" value="1"/>
</dbReference>
<proteinExistence type="inferred from homology"/>